<evidence type="ECO:0000313" key="2">
    <source>
        <dbReference type="EMBL" id="RCH82831.1"/>
    </source>
</evidence>
<dbReference type="EMBL" id="PJQM01004962">
    <property type="protein sequence ID" value="RCH82831.1"/>
    <property type="molecule type" value="Genomic_DNA"/>
</dbReference>
<dbReference type="Proteomes" id="UP000253551">
    <property type="component" value="Unassembled WGS sequence"/>
</dbReference>
<proteinExistence type="predicted"/>
<dbReference type="Pfam" id="PF01751">
    <property type="entry name" value="Toprim"/>
    <property type="match status" value="1"/>
</dbReference>
<gene>
    <name evidence="2" type="ORF">CU098_008937</name>
</gene>
<dbReference type="SUPFAM" id="SSF56712">
    <property type="entry name" value="Prokaryotic type I DNA topoisomerase"/>
    <property type="match status" value="1"/>
</dbReference>
<evidence type="ECO:0000313" key="3">
    <source>
        <dbReference type="Proteomes" id="UP000253551"/>
    </source>
</evidence>
<dbReference type="InterPro" id="IPR023405">
    <property type="entry name" value="Topo_IA_core_domain"/>
</dbReference>
<feature type="domain" description="Toprim" evidence="1">
    <location>
        <begin position="2"/>
        <end position="135"/>
    </location>
</feature>
<protein>
    <recommendedName>
        <fullName evidence="1">Toprim domain-containing protein</fullName>
    </recommendedName>
</protein>
<organism evidence="2 3">
    <name type="scientific">Rhizopus stolonifer</name>
    <name type="common">Rhizopus nigricans</name>
    <dbReference type="NCBI Taxonomy" id="4846"/>
    <lineage>
        <taxon>Eukaryota</taxon>
        <taxon>Fungi</taxon>
        <taxon>Fungi incertae sedis</taxon>
        <taxon>Mucoromycota</taxon>
        <taxon>Mucoromycotina</taxon>
        <taxon>Mucoromycetes</taxon>
        <taxon>Mucorales</taxon>
        <taxon>Mucorineae</taxon>
        <taxon>Rhizopodaceae</taxon>
        <taxon>Rhizopus</taxon>
    </lineage>
</organism>
<evidence type="ECO:0000259" key="1">
    <source>
        <dbReference type="PROSITE" id="PS50880"/>
    </source>
</evidence>
<dbReference type="InterPro" id="IPR006171">
    <property type="entry name" value="TOPRIM_dom"/>
</dbReference>
<feature type="non-terminal residue" evidence="2">
    <location>
        <position position="135"/>
    </location>
</feature>
<name>A0A367IZF0_RHIST</name>
<dbReference type="PROSITE" id="PS50880">
    <property type="entry name" value="TOPRIM"/>
    <property type="match status" value="1"/>
</dbReference>
<comment type="caution">
    <text evidence="2">The sequence shown here is derived from an EMBL/GenBank/DDBJ whole genome shotgun (WGS) entry which is preliminary data.</text>
</comment>
<dbReference type="Gene3D" id="3.40.50.140">
    <property type="match status" value="1"/>
</dbReference>
<sequence>MKILIITEKLNTACKLAAVGRKQLGDFLLSNGKILTNEYISNNEKEINSLVNNIGKLENNNYIITYVAGHIVELYQAYDYDPKYKNWKNIPFGYIPEEFKFKIKKNADYMFMKIQKLMMDKNIKEIIVATDADRE</sequence>
<dbReference type="AlphaFoldDB" id="A0A367IZF0"/>
<reference evidence="2 3" key="1">
    <citation type="journal article" date="2018" name="G3 (Bethesda)">
        <title>Phylogenetic and Phylogenomic Definition of Rhizopus Species.</title>
        <authorList>
            <person name="Gryganskyi A.P."/>
            <person name="Golan J."/>
            <person name="Dolatabadi S."/>
            <person name="Mondo S."/>
            <person name="Robb S."/>
            <person name="Idnurm A."/>
            <person name="Muszewska A."/>
            <person name="Steczkiewicz K."/>
            <person name="Masonjones S."/>
            <person name="Liao H.L."/>
            <person name="Gajdeczka M.T."/>
            <person name="Anike F."/>
            <person name="Vuek A."/>
            <person name="Anishchenko I.M."/>
            <person name="Voigt K."/>
            <person name="de Hoog G.S."/>
            <person name="Smith M.E."/>
            <person name="Heitman J."/>
            <person name="Vilgalys R."/>
            <person name="Stajich J.E."/>
        </authorList>
    </citation>
    <scope>NUCLEOTIDE SEQUENCE [LARGE SCALE GENOMIC DNA]</scope>
    <source>
        <strain evidence="2 3">LSU 92-RS-03</strain>
    </source>
</reference>
<keyword evidence="3" id="KW-1185">Reference proteome</keyword>
<accession>A0A367IZF0</accession>